<sequence>MQPDHLTIMVSSLDASMAFYDALLPLLGFAKRKEHIWSNGIFFLQFMQARAGTRPYERYGAGMNHIGFTAPDEAAVEAVRQAMQDAGFDVPDIQRMKGAAALFMKDPDGMRFEISHYPPGMPPVD</sequence>
<dbReference type="InterPro" id="IPR029068">
    <property type="entry name" value="Glyas_Bleomycin-R_OHBP_Dase"/>
</dbReference>
<evidence type="ECO:0000259" key="1">
    <source>
        <dbReference type="PROSITE" id="PS51819"/>
    </source>
</evidence>
<dbReference type="InterPro" id="IPR037523">
    <property type="entry name" value="VOC_core"/>
</dbReference>
<feature type="domain" description="VOC" evidence="1">
    <location>
        <begin position="2"/>
        <end position="117"/>
    </location>
</feature>
<dbReference type="Pfam" id="PF00903">
    <property type="entry name" value="Glyoxalase"/>
    <property type="match status" value="1"/>
</dbReference>
<evidence type="ECO:0000313" key="2">
    <source>
        <dbReference type="EMBL" id="QNE06605.1"/>
    </source>
</evidence>
<protein>
    <submittedName>
        <fullName evidence="2">VOC family protein</fullName>
    </submittedName>
</protein>
<dbReference type="Proteomes" id="UP000515297">
    <property type="component" value="Chromosome"/>
</dbReference>
<evidence type="ECO:0000313" key="3">
    <source>
        <dbReference type="Proteomes" id="UP000515297"/>
    </source>
</evidence>
<gene>
    <name evidence="2" type="ORF">H4O24_06320</name>
</gene>
<dbReference type="CDD" id="cd06587">
    <property type="entry name" value="VOC"/>
    <property type="match status" value="1"/>
</dbReference>
<dbReference type="EMBL" id="CP060052">
    <property type="protein sequence ID" value="QNE06605.1"/>
    <property type="molecule type" value="Genomic_DNA"/>
</dbReference>
<dbReference type="AlphaFoldDB" id="A0A7G6VXZ0"/>
<dbReference type="Gene3D" id="3.10.180.10">
    <property type="entry name" value="2,3-Dihydroxybiphenyl 1,2-Dioxygenase, domain 1"/>
    <property type="match status" value="1"/>
</dbReference>
<organism evidence="2 3">
    <name type="scientific">Croceicoccus marinus</name>
    <dbReference type="NCBI Taxonomy" id="450378"/>
    <lineage>
        <taxon>Bacteria</taxon>
        <taxon>Pseudomonadati</taxon>
        <taxon>Pseudomonadota</taxon>
        <taxon>Alphaproteobacteria</taxon>
        <taxon>Sphingomonadales</taxon>
        <taxon>Erythrobacteraceae</taxon>
        <taxon>Croceicoccus</taxon>
    </lineage>
</organism>
<dbReference type="PROSITE" id="PS51819">
    <property type="entry name" value="VOC"/>
    <property type="match status" value="1"/>
</dbReference>
<reference evidence="2 3" key="1">
    <citation type="submission" date="2020-08" db="EMBL/GenBank/DDBJ databases">
        <authorList>
            <person name="Liu G."/>
            <person name="Sun C."/>
        </authorList>
    </citation>
    <scope>NUCLEOTIDE SEQUENCE [LARGE SCALE GENOMIC DNA]</scope>
    <source>
        <strain evidence="2 3">OT19</strain>
    </source>
</reference>
<dbReference type="InterPro" id="IPR004360">
    <property type="entry name" value="Glyas_Fos-R_dOase_dom"/>
</dbReference>
<accession>A0A7G6VXZ0</accession>
<proteinExistence type="predicted"/>
<dbReference type="SUPFAM" id="SSF54593">
    <property type="entry name" value="Glyoxalase/Bleomycin resistance protein/Dihydroxybiphenyl dioxygenase"/>
    <property type="match status" value="1"/>
</dbReference>
<name>A0A7G6VXZ0_9SPHN</name>